<comment type="caution">
    <text evidence="3">The sequence shown here is derived from an EMBL/GenBank/DDBJ whole genome shotgun (WGS) entry which is preliminary data.</text>
</comment>
<feature type="compositionally biased region" description="Basic and acidic residues" evidence="1">
    <location>
        <begin position="122"/>
        <end position="136"/>
    </location>
</feature>
<dbReference type="PANTHER" id="PTHR47712">
    <property type="entry name" value="OS09G0555300 PROTEIN"/>
    <property type="match status" value="1"/>
</dbReference>
<evidence type="ECO:0000259" key="2">
    <source>
        <dbReference type="PROSITE" id="PS50181"/>
    </source>
</evidence>
<dbReference type="Gene3D" id="2.120.10.80">
    <property type="entry name" value="Kelch-type beta propeller"/>
    <property type="match status" value="3"/>
</dbReference>
<dbReference type="PANTHER" id="PTHR47712:SF1">
    <property type="entry name" value="OS09G0555300 PROTEIN"/>
    <property type="match status" value="1"/>
</dbReference>
<accession>A0A5A7R0D1</accession>
<dbReference type="AlphaFoldDB" id="A0A5A7R0D1"/>
<dbReference type="PROSITE" id="PS50181">
    <property type="entry name" value="FBOX"/>
    <property type="match status" value="1"/>
</dbReference>
<sequence>MFSQDEGNFILSGVNKSNSVESCFALSVIRSFSLVRHTLDDTILIKQQPNAILTDEVFVEFPVGKKFPLLKTHVPHTVQKRVNKMTSQRSPEQELITHDLQALSVSKRLVRSVSQKLKTKTPKTESPEESNEYEHETTGVSLRCLTLYARGGGCRVSADMSEDSAHHHHHPTSGRRRSSASEDRKKPTKDGTNIDCFSHAVREKLFRRGSHKRLVLPGGGPTNMNSRLPDDILEMCLVRLPISSLMTARLVCRKWRALTSSARFMQARREGPHRTPWLFLFGFVRDGYCSGEIHALDVSLDRWHRIDSHALKGRFLFSVATLNDEVYVVGGCSSLANFGRVDRSSFKTHKGILVFTPSTKSWRKAAAMRHARSSPVLGISEVGADYCSVRPERRFHRARSGASDVYEDPHRLSVRRQSSESCCAVSGLKSGFVMIAVGGLGPWDEPLDSCEIYDPVLNRWTEIQRLPLDFGVACAGAACRGVFYVYSESDVLAGYDVEKGYWVRVQVGQGPAPARVREYYPKMVGCGGRVFMVSVSWCEGEGEIGRRNKAVRKVWEVDFGGGGWREVGAHPDAPMDWNAAFVGDDGKIFGVEMFKIFGQVLDFVTVFETGKGWGHISRNRVANGLDASSCMTKSMAVIFGQVLDFVTVFETGKGWGHISRNRVANGLDALSCMTKSMAVLSYPNGFSIFIPSPASARRSMGALRVSSVLFDLKSHHASTTLQVHNGDRDMKSPHFTLSKWASSDDPEKHSEEAKFEEDELLQNKYNESPREQNHDTPQSPSMPLGFGRLRGSTQAVGSAPVERELLRSLGLEIGFVMIAVGGLGPWDEPLDSCKIYDPVLNRWTEIQGLPLDFGVACAGAACREVFYVYSESDMLAGYDVEKGYWVRVQVSPGPAPARVREYYPKIVGCGGRVFMVSVSWCEGEGEIGRQNKAVMKVWEVDFEGGGGWREMGAHPDAPMDWNAAFVGDDGGGGSIFGVEMFKIFGQVLDFVTVFETGKGWGHISRNRVANGLDASSCIKKSM</sequence>
<dbReference type="SUPFAM" id="SSF117281">
    <property type="entry name" value="Kelch motif"/>
    <property type="match status" value="2"/>
</dbReference>
<reference evidence="4" key="1">
    <citation type="journal article" date="2019" name="Curr. Biol.">
        <title>Genome Sequence of Striga asiatica Provides Insight into the Evolution of Plant Parasitism.</title>
        <authorList>
            <person name="Yoshida S."/>
            <person name="Kim S."/>
            <person name="Wafula E.K."/>
            <person name="Tanskanen J."/>
            <person name="Kim Y.M."/>
            <person name="Honaas L."/>
            <person name="Yang Z."/>
            <person name="Spallek T."/>
            <person name="Conn C.E."/>
            <person name="Ichihashi Y."/>
            <person name="Cheong K."/>
            <person name="Cui S."/>
            <person name="Der J.P."/>
            <person name="Gundlach H."/>
            <person name="Jiao Y."/>
            <person name="Hori C."/>
            <person name="Ishida J.K."/>
            <person name="Kasahara H."/>
            <person name="Kiba T."/>
            <person name="Kim M.S."/>
            <person name="Koo N."/>
            <person name="Laohavisit A."/>
            <person name="Lee Y.H."/>
            <person name="Lumba S."/>
            <person name="McCourt P."/>
            <person name="Mortimer J.C."/>
            <person name="Mutuku J.M."/>
            <person name="Nomura T."/>
            <person name="Sasaki-Sekimoto Y."/>
            <person name="Seto Y."/>
            <person name="Wang Y."/>
            <person name="Wakatake T."/>
            <person name="Sakakibara H."/>
            <person name="Demura T."/>
            <person name="Yamaguchi S."/>
            <person name="Yoneyama K."/>
            <person name="Manabe R.I."/>
            <person name="Nelson D.C."/>
            <person name="Schulman A.H."/>
            <person name="Timko M.P."/>
            <person name="dePamphilis C.W."/>
            <person name="Choi D."/>
            <person name="Shirasu K."/>
        </authorList>
    </citation>
    <scope>NUCLEOTIDE SEQUENCE [LARGE SCALE GENOMIC DNA]</scope>
    <source>
        <strain evidence="4">cv. UVA1</strain>
    </source>
</reference>
<dbReference type="CDD" id="cd22157">
    <property type="entry name" value="F-box_AtFBW1-like"/>
    <property type="match status" value="1"/>
</dbReference>
<dbReference type="SMART" id="SM00256">
    <property type="entry name" value="FBOX"/>
    <property type="match status" value="1"/>
</dbReference>
<dbReference type="Gene3D" id="1.20.1280.50">
    <property type="match status" value="1"/>
</dbReference>
<dbReference type="Pfam" id="PF00646">
    <property type="entry name" value="F-box"/>
    <property type="match status" value="1"/>
</dbReference>
<feature type="non-terminal residue" evidence="3">
    <location>
        <position position="1022"/>
    </location>
</feature>
<keyword evidence="4" id="KW-1185">Reference proteome</keyword>
<dbReference type="GO" id="GO:0019005">
    <property type="term" value="C:SCF ubiquitin ligase complex"/>
    <property type="evidence" value="ECO:0007669"/>
    <property type="project" value="TreeGrafter"/>
</dbReference>
<dbReference type="EMBL" id="BKCP01008737">
    <property type="protein sequence ID" value="GER49701.1"/>
    <property type="molecule type" value="Genomic_DNA"/>
</dbReference>
<feature type="region of interest" description="Disordered" evidence="1">
    <location>
        <begin position="113"/>
        <end position="136"/>
    </location>
</feature>
<name>A0A5A7R0D1_STRAF</name>
<dbReference type="OrthoDB" id="1913441at2759"/>
<dbReference type="InterPro" id="IPR001810">
    <property type="entry name" value="F-box_dom"/>
</dbReference>
<proteinExistence type="predicted"/>
<feature type="compositionally biased region" description="Basic and acidic residues" evidence="1">
    <location>
        <begin position="179"/>
        <end position="189"/>
    </location>
</feature>
<dbReference type="SUPFAM" id="SSF81383">
    <property type="entry name" value="F-box domain"/>
    <property type="match status" value="1"/>
</dbReference>
<gene>
    <name evidence="3" type="ORF">STAS_26962</name>
</gene>
<feature type="region of interest" description="Disordered" evidence="1">
    <location>
        <begin position="721"/>
        <end position="789"/>
    </location>
</feature>
<evidence type="ECO:0000313" key="3">
    <source>
        <dbReference type="EMBL" id="GER49701.1"/>
    </source>
</evidence>
<dbReference type="Proteomes" id="UP000325081">
    <property type="component" value="Unassembled WGS sequence"/>
</dbReference>
<feature type="domain" description="F-box" evidence="2">
    <location>
        <begin position="222"/>
        <end position="268"/>
    </location>
</feature>
<feature type="compositionally biased region" description="Basic residues" evidence="1">
    <location>
        <begin position="166"/>
        <end position="178"/>
    </location>
</feature>
<evidence type="ECO:0000256" key="1">
    <source>
        <dbReference type="SAM" id="MobiDB-lite"/>
    </source>
</evidence>
<dbReference type="InterPro" id="IPR015915">
    <property type="entry name" value="Kelch-typ_b-propeller"/>
</dbReference>
<protein>
    <submittedName>
        <fullName evidence="3">F-box/kelch-repeat protein</fullName>
    </submittedName>
</protein>
<evidence type="ECO:0000313" key="4">
    <source>
        <dbReference type="Proteomes" id="UP000325081"/>
    </source>
</evidence>
<organism evidence="3 4">
    <name type="scientific">Striga asiatica</name>
    <name type="common">Asiatic witchweed</name>
    <name type="synonym">Buchnera asiatica</name>
    <dbReference type="NCBI Taxonomy" id="4170"/>
    <lineage>
        <taxon>Eukaryota</taxon>
        <taxon>Viridiplantae</taxon>
        <taxon>Streptophyta</taxon>
        <taxon>Embryophyta</taxon>
        <taxon>Tracheophyta</taxon>
        <taxon>Spermatophyta</taxon>
        <taxon>Magnoliopsida</taxon>
        <taxon>eudicotyledons</taxon>
        <taxon>Gunneridae</taxon>
        <taxon>Pentapetalae</taxon>
        <taxon>asterids</taxon>
        <taxon>lamiids</taxon>
        <taxon>Lamiales</taxon>
        <taxon>Orobanchaceae</taxon>
        <taxon>Buchnereae</taxon>
        <taxon>Striga</taxon>
    </lineage>
</organism>
<feature type="region of interest" description="Disordered" evidence="1">
    <location>
        <begin position="159"/>
        <end position="194"/>
    </location>
</feature>
<dbReference type="InterPro" id="IPR036047">
    <property type="entry name" value="F-box-like_dom_sf"/>
</dbReference>